<dbReference type="Gene3D" id="3.90.1580.10">
    <property type="entry name" value="paralog of FGE (formylglycine-generating enzyme)"/>
    <property type="match status" value="1"/>
</dbReference>
<dbReference type="Pfam" id="PF03781">
    <property type="entry name" value="FGE-sulfatase"/>
    <property type="match status" value="1"/>
</dbReference>
<dbReference type="InterPro" id="IPR016187">
    <property type="entry name" value="CTDL_fold"/>
</dbReference>
<keyword evidence="1" id="KW-0732">Signal</keyword>
<name>A0A5J6WHF1_MORMI</name>
<reference evidence="4 5" key="1">
    <citation type="submission" date="2019-09" db="EMBL/GenBank/DDBJ databases">
        <title>Hybrid Assembly of the complete Genome of the Deep-Sea Bacterium Moritella marina from long Nanopore and Illumina reads.</title>
        <authorList>
            <person name="Magin S."/>
            <person name="Georgoulis A."/>
            <person name="Papadimitriou K."/>
            <person name="Iliakis G."/>
            <person name="Vorgias C.E."/>
        </authorList>
    </citation>
    <scope>NUCLEOTIDE SEQUENCE [LARGE SCALE GENOMIC DNA]</scope>
    <source>
        <strain evidence="4 5">MP-1</strain>
    </source>
</reference>
<dbReference type="InterPro" id="IPR005532">
    <property type="entry name" value="SUMF_dom"/>
</dbReference>
<dbReference type="RefSeq" id="WP_019440936.1">
    <property type="nucleotide sequence ID" value="NZ_ALOE01000011.1"/>
</dbReference>
<dbReference type="InterPro" id="IPR013229">
    <property type="entry name" value="PEGA"/>
</dbReference>
<evidence type="ECO:0000259" key="3">
    <source>
        <dbReference type="Pfam" id="PF08308"/>
    </source>
</evidence>
<keyword evidence="5" id="KW-1185">Reference proteome</keyword>
<dbReference type="Pfam" id="PF08308">
    <property type="entry name" value="PEGA"/>
    <property type="match status" value="1"/>
</dbReference>
<feature type="chain" id="PRO_5023873605" evidence="1">
    <location>
        <begin position="22"/>
        <end position="607"/>
    </location>
</feature>
<protein>
    <submittedName>
        <fullName evidence="4">SUMF1/EgtB/PvdO family nonheme iron enzyme</fullName>
    </submittedName>
</protein>
<evidence type="ECO:0000313" key="4">
    <source>
        <dbReference type="EMBL" id="QFI36630.1"/>
    </source>
</evidence>
<dbReference type="AlphaFoldDB" id="A0A5J6WHF1"/>
<gene>
    <name evidence="4" type="ORF">FR932_01660</name>
</gene>
<feature type="domain" description="Sulfatase-modifying factor enzyme-like" evidence="2">
    <location>
        <begin position="386"/>
        <end position="604"/>
    </location>
</feature>
<dbReference type="EMBL" id="CP044399">
    <property type="protein sequence ID" value="QFI36630.1"/>
    <property type="molecule type" value="Genomic_DNA"/>
</dbReference>
<organism evidence="4 5">
    <name type="scientific">Moritella marina ATCC 15381</name>
    <dbReference type="NCBI Taxonomy" id="1202962"/>
    <lineage>
        <taxon>Bacteria</taxon>
        <taxon>Pseudomonadati</taxon>
        <taxon>Pseudomonadota</taxon>
        <taxon>Gammaproteobacteria</taxon>
        <taxon>Alteromonadales</taxon>
        <taxon>Moritellaceae</taxon>
        <taxon>Moritella</taxon>
    </lineage>
</organism>
<proteinExistence type="predicted"/>
<dbReference type="SUPFAM" id="SSF56436">
    <property type="entry name" value="C-type lectin-like"/>
    <property type="match status" value="1"/>
</dbReference>
<evidence type="ECO:0000256" key="1">
    <source>
        <dbReference type="SAM" id="SignalP"/>
    </source>
</evidence>
<feature type="signal peptide" evidence="1">
    <location>
        <begin position="1"/>
        <end position="21"/>
    </location>
</feature>
<dbReference type="InterPro" id="IPR042095">
    <property type="entry name" value="SUMF_sf"/>
</dbReference>
<dbReference type="GO" id="GO:0120147">
    <property type="term" value="F:formylglycine-generating oxidase activity"/>
    <property type="evidence" value="ECO:0007669"/>
    <property type="project" value="TreeGrafter"/>
</dbReference>
<evidence type="ECO:0000259" key="2">
    <source>
        <dbReference type="Pfam" id="PF03781"/>
    </source>
</evidence>
<dbReference type="OrthoDB" id="9768004at2"/>
<accession>A0A5J6WHF1</accession>
<dbReference type="InterPro" id="IPR051043">
    <property type="entry name" value="Sulfatase_Mod_Factor_Kinase"/>
</dbReference>
<evidence type="ECO:0000313" key="5">
    <source>
        <dbReference type="Proteomes" id="UP000327424"/>
    </source>
</evidence>
<dbReference type="PANTHER" id="PTHR23150:SF19">
    <property type="entry name" value="FORMYLGLYCINE-GENERATING ENZYME"/>
    <property type="match status" value="1"/>
</dbReference>
<sequence length="607" mass="67103">MRIALIALATSCVLLGNTAQATEIKKQKNTVDSLKTELKSIQSEYSAFITSLAVVNDNIALEKAKLAQTRTQGKALVGQTAKALAEMNEQYALMIDNPTQDISASQNDYRQAIQQQQQNKQLIKDSVASLAQLNKQLSDKNIERVRLLNQRETISEEINISRINRLTNEMQKTQSHNVSQSVSCDLETSFSKCITRSNLLSKQKASKTYLNNLFSSVTEAKLVNKHKINSNAHVKLLGNKVLTSEFSGQGTYSSTMQLTMQGVLPKNEACNLLNISTRYCAEQAPSAKKNLTNLDKGTLYELTIRSNQYDDEVFIDGVSYGSTKLSVMLSPGAHHIEIKKPNYINFEQSVKLRSNTMIRAELVKASMSLKNGQTVQDFLASGERGPELISVPGGQLAASENQANEQVIKAFSVGTNPITVADFKRFVAASHYTTAAESGNGCVEYVDGKETYNADLNWRQPGFSQTDEHPVVCVNSTDTNAYLTWLSKATGQKYRLPNNGEWEYSARAGSSYSYWWGNDAGNSKANCAYCGSQWSNKSTAPVKSFKANRFGLYDTVGNVWELTSGHNLVARGGAWNFAPKLAQVDVRLELKPDFRANYVGFRALRDN</sequence>
<dbReference type="KEGG" id="mmaa:FR932_01660"/>
<dbReference type="PANTHER" id="PTHR23150">
    <property type="entry name" value="SULFATASE MODIFYING FACTOR 1, 2"/>
    <property type="match status" value="1"/>
</dbReference>
<feature type="domain" description="PEGA" evidence="3">
    <location>
        <begin position="300"/>
        <end position="361"/>
    </location>
</feature>
<dbReference type="Proteomes" id="UP000327424">
    <property type="component" value="Chromosome"/>
</dbReference>